<accession>U7VBQ4</accession>
<reference evidence="1 2" key="1">
    <citation type="submission" date="2013-08" db="EMBL/GenBank/DDBJ databases">
        <authorList>
            <person name="Weinstock G."/>
            <person name="Sodergren E."/>
            <person name="Wylie T."/>
            <person name="Fulton L."/>
            <person name="Fulton R."/>
            <person name="Fronick C."/>
            <person name="O'Laughlin M."/>
            <person name="Godfrey J."/>
            <person name="Miner T."/>
            <person name="Herter B."/>
            <person name="Appelbaum E."/>
            <person name="Cordes M."/>
            <person name="Lek S."/>
            <person name="Wollam A."/>
            <person name="Pepin K.H."/>
            <person name="Palsikar V.B."/>
            <person name="Mitreva M."/>
            <person name="Wilson R.K."/>
        </authorList>
    </citation>
    <scope>NUCLEOTIDE SEQUENCE [LARGE SCALE GENOMIC DNA]</scope>
    <source>
        <strain evidence="1 2">ATCC BAA-474</strain>
    </source>
</reference>
<gene>
    <name evidence="1" type="ORF">HMPREF0202_00959</name>
</gene>
<proteinExistence type="predicted"/>
<name>U7VBQ4_9FUSO</name>
<dbReference type="AlphaFoldDB" id="U7VBQ4"/>
<dbReference type="RefSeq" id="WP_023050504.1">
    <property type="nucleotide sequence ID" value="NZ_CP173066.2"/>
</dbReference>
<sequence length="65" mass="8001">MKTVLDLEKDNLFEYFSNIGLNQQSDFIEKYSKSEEEEMLYHKIFEKCLQIQQEKMLEEQEKNFK</sequence>
<comment type="caution">
    <text evidence="1">The sequence shown here is derived from an EMBL/GenBank/DDBJ whole genome shotgun (WGS) entry which is preliminary data.</text>
</comment>
<evidence type="ECO:0000313" key="2">
    <source>
        <dbReference type="Proteomes" id="UP000017081"/>
    </source>
</evidence>
<dbReference type="EMBL" id="AXZF01000035">
    <property type="protein sequence ID" value="ERT69132.1"/>
    <property type="molecule type" value="Genomic_DNA"/>
</dbReference>
<dbReference type="STRING" id="1319815.HMPREF0202_00959"/>
<evidence type="ECO:0000313" key="1">
    <source>
        <dbReference type="EMBL" id="ERT69132.1"/>
    </source>
</evidence>
<organism evidence="1 2">
    <name type="scientific">Cetobacterium somerae ATCC BAA-474</name>
    <dbReference type="NCBI Taxonomy" id="1319815"/>
    <lineage>
        <taxon>Bacteria</taxon>
        <taxon>Fusobacteriati</taxon>
        <taxon>Fusobacteriota</taxon>
        <taxon>Fusobacteriia</taxon>
        <taxon>Fusobacteriales</taxon>
        <taxon>Fusobacteriaceae</taxon>
        <taxon>Cetobacterium</taxon>
    </lineage>
</organism>
<dbReference type="HOGENOM" id="CLU_2841782_0_0_0"/>
<dbReference type="Proteomes" id="UP000017081">
    <property type="component" value="Unassembled WGS sequence"/>
</dbReference>
<protein>
    <submittedName>
        <fullName evidence="1">Uncharacterized protein</fullName>
    </submittedName>
</protein>
<keyword evidence="2" id="KW-1185">Reference proteome</keyword>